<keyword evidence="1" id="KW-0812">Transmembrane</keyword>
<proteinExistence type="predicted"/>
<keyword evidence="1" id="KW-1133">Transmembrane helix</keyword>
<dbReference type="AlphaFoldDB" id="A0A090I6I4"/>
<name>A0A090I6I4_METFO</name>
<keyword evidence="1" id="KW-0472">Membrane</keyword>
<evidence type="ECO:0000256" key="1">
    <source>
        <dbReference type="SAM" id="Phobius"/>
    </source>
</evidence>
<feature type="transmembrane region" description="Helical" evidence="1">
    <location>
        <begin position="162"/>
        <end position="181"/>
    </location>
</feature>
<sequence length="249" mass="29147">MIQRQMKVNAKISRYYSFHCKPILINFIGPLTVPHNLHFIKRCSMPSKDDPITKNIEGLCAYITELEVFRPPAPLGINPYSIRTTLYLLSKQSKRYFFVKTNPELHGKTRNLQKPYSKKFSQFNPKEILKLFFSLITVILIVVGLCFSIFVIYLNFSLFNTILGTVIVSIPSFYLYLVWIITKRRKTAGEEYNNDLKILIQEIIDHGAELIYEKNLDPQKFPLKLRHNDYKGLKYDTKGKNNYVGYFTK</sequence>
<organism evidence="2">
    <name type="scientific">Methanobacterium formicicum</name>
    <dbReference type="NCBI Taxonomy" id="2162"/>
    <lineage>
        <taxon>Archaea</taxon>
        <taxon>Methanobacteriati</taxon>
        <taxon>Methanobacteriota</taxon>
        <taxon>Methanomada group</taxon>
        <taxon>Methanobacteria</taxon>
        <taxon>Methanobacteriales</taxon>
        <taxon>Methanobacteriaceae</taxon>
        <taxon>Methanobacterium</taxon>
    </lineage>
</organism>
<accession>A0A090I6I4</accession>
<feature type="transmembrane region" description="Helical" evidence="1">
    <location>
        <begin position="128"/>
        <end position="156"/>
    </location>
</feature>
<dbReference type="PATRIC" id="fig|2162.9.peg.1442"/>
<dbReference type="KEGG" id="mfi:DSM1535_1411"/>
<dbReference type="EMBL" id="LN515531">
    <property type="protein sequence ID" value="CEA13745.1"/>
    <property type="molecule type" value="Genomic_DNA"/>
</dbReference>
<protein>
    <submittedName>
        <fullName evidence="2">Uncharacterized protein</fullName>
    </submittedName>
</protein>
<gene>
    <name evidence="2" type="ORF">DSM1535_1411</name>
</gene>
<evidence type="ECO:0000313" key="2">
    <source>
        <dbReference type="EMBL" id="CEA13745.1"/>
    </source>
</evidence>
<reference evidence="2" key="1">
    <citation type="submission" date="2014-08" db="EMBL/GenBank/DDBJ databases">
        <authorList>
            <person name="Wibberg D."/>
        </authorList>
    </citation>
    <scope>NUCLEOTIDE SEQUENCE</scope>
</reference>